<keyword evidence="1" id="KW-0378">Hydrolase</keyword>
<dbReference type="InterPro" id="IPR029055">
    <property type="entry name" value="Ntn_hydrolases_N"/>
</dbReference>
<keyword evidence="1" id="KW-0808">Transferase</keyword>
<dbReference type="PRINTS" id="PR01210">
    <property type="entry name" value="GGTRANSPTASE"/>
</dbReference>
<name>A0A927M2M5_9ACTN</name>
<dbReference type="PANTHER" id="PTHR43881">
    <property type="entry name" value="GAMMA-GLUTAMYLTRANSPEPTIDASE (AFU_ORTHOLOGUE AFUA_4G13580)"/>
    <property type="match status" value="1"/>
</dbReference>
<dbReference type="PANTHER" id="PTHR43881:SF1">
    <property type="entry name" value="GAMMA-GLUTAMYLTRANSPEPTIDASE (AFU_ORTHOLOGUE AFUA_4G13580)"/>
    <property type="match status" value="1"/>
</dbReference>
<dbReference type="EC" id="3.4.19.13" evidence="1"/>
<dbReference type="GO" id="GO:0036374">
    <property type="term" value="F:glutathione hydrolase activity"/>
    <property type="evidence" value="ECO:0007669"/>
    <property type="project" value="UniProtKB-EC"/>
</dbReference>
<dbReference type="Pfam" id="PF01019">
    <property type="entry name" value="G_glu_transpept"/>
    <property type="match status" value="1"/>
</dbReference>
<accession>A0A927M2M5</accession>
<sequence>MAYPRQPVFAPNGAVATSQPLAAAAGLAVLRRGGNAVDAALATAITLTVVQPGSNDIGGDLFAIVWDGQRLHGLNGSGRSPAALTRDAVLAATGGRGAEPTGAHGGAQASGAAMPARGWLSVTVPGAPAGWRDLHDRFGSLPFADLFTDAIGYAECGFPVSPNVAAGWARAVGQHAELVGQEYAEWGRVFTVDGGRAPRAGERWRNPDAAGTLRRIAASGSAAFYTGEIAEVLAGYADRTGGLLSGADLAKHESSWVDPIRATYRGHELWELPPNGQGVAALLALNILDGVDLAAMSPAEQLHWQIEATKIGFADAHAYVADPDRVTVPTAELLTPEYAATRRALVTSSAGTPAPGDPAKGGTVYLCATDADGMMVSLIQSNYLGFGSYVVPSGLGFGLQNRAAGFSLDPAHPNVVAPGKRPFHTIIPGFLTRDGEPVGPFGVMGGHMQPQGHVQVVSSTVDAGLGPQAALDRPRWYWHAGRSVLVEPALLADEAGRDAVERLRSRGHEIAVEAEPSAFGYGQAIWRLPDGGYVAGSEPRADGCAIGY</sequence>
<dbReference type="InterPro" id="IPR043138">
    <property type="entry name" value="GGT_lsub"/>
</dbReference>
<keyword evidence="1" id="KW-0012">Acyltransferase</keyword>
<dbReference type="EMBL" id="JADBEB010000001">
    <property type="protein sequence ID" value="MBE1486499.1"/>
    <property type="molecule type" value="Genomic_DNA"/>
</dbReference>
<dbReference type="Gene3D" id="3.60.20.40">
    <property type="match status" value="1"/>
</dbReference>
<comment type="caution">
    <text evidence="1">The sequence shown here is derived from an EMBL/GenBank/DDBJ whole genome shotgun (WGS) entry which is preliminary data.</text>
</comment>
<protein>
    <submittedName>
        <fullName evidence="1">Gamma-glutamyltranspeptidase/glutathione hydrolase</fullName>
        <ecNumber evidence="1">2.3.2.2</ecNumber>
        <ecNumber evidence="1">3.4.19.13</ecNumber>
    </submittedName>
</protein>
<dbReference type="RefSeq" id="WP_192766512.1">
    <property type="nucleotide sequence ID" value="NZ_JADBEB010000001.1"/>
</dbReference>
<evidence type="ECO:0000313" key="2">
    <source>
        <dbReference type="Proteomes" id="UP000649753"/>
    </source>
</evidence>
<dbReference type="AlphaFoldDB" id="A0A927M2M5"/>
<dbReference type="Gene3D" id="1.10.246.130">
    <property type="match status" value="1"/>
</dbReference>
<dbReference type="GO" id="GO:0103068">
    <property type="term" value="F:leukotriene C4 gamma-glutamyl transferase activity"/>
    <property type="evidence" value="ECO:0007669"/>
    <property type="project" value="UniProtKB-EC"/>
</dbReference>
<evidence type="ECO:0000313" key="1">
    <source>
        <dbReference type="EMBL" id="MBE1486499.1"/>
    </source>
</evidence>
<dbReference type="SUPFAM" id="SSF56235">
    <property type="entry name" value="N-terminal nucleophile aminohydrolases (Ntn hydrolases)"/>
    <property type="match status" value="1"/>
</dbReference>
<organism evidence="1 2">
    <name type="scientific">Plantactinospora soyae</name>
    <dbReference type="NCBI Taxonomy" id="1544732"/>
    <lineage>
        <taxon>Bacteria</taxon>
        <taxon>Bacillati</taxon>
        <taxon>Actinomycetota</taxon>
        <taxon>Actinomycetes</taxon>
        <taxon>Micromonosporales</taxon>
        <taxon>Micromonosporaceae</taxon>
        <taxon>Plantactinospora</taxon>
    </lineage>
</organism>
<proteinExistence type="predicted"/>
<reference evidence="1" key="1">
    <citation type="submission" date="2020-10" db="EMBL/GenBank/DDBJ databases">
        <title>Sequencing the genomes of 1000 actinobacteria strains.</title>
        <authorList>
            <person name="Klenk H.-P."/>
        </authorList>
    </citation>
    <scope>NUCLEOTIDE SEQUENCE</scope>
    <source>
        <strain evidence="1">DSM 46832</strain>
    </source>
</reference>
<dbReference type="Proteomes" id="UP000649753">
    <property type="component" value="Unassembled WGS sequence"/>
</dbReference>
<gene>
    <name evidence="1" type="ORF">H4W31_002137</name>
</gene>
<dbReference type="EC" id="2.3.2.2" evidence="1"/>
<keyword evidence="2" id="KW-1185">Reference proteome</keyword>
<dbReference type="InterPro" id="IPR052896">
    <property type="entry name" value="GGT-like_enzyme"/>
</dbReference>
<dbReference type="InterPro" id="IPR043137">
    <property type="entry name" value="GGT_ssub_C"/>
</dbReference>